<keyword evidence="1" id="KW-1133">Transmembrane helix</keyword>
<proteinExistence type="predicted"/>
<gene>
    <name evidence="2" type="ORF">NX779_04085</name>
</gene>
<keyword evidence="1" id="KW-0812">Transmembrane</keyword>
<dbReference type="EMBL" id="CP103424">
    <property type="protein sequence ID" value="UWD34953.1"/>
    <property type="molecule type" value="Genomic_DNA"/>
</dbReference>
<feature type="transmembrane region" description="Helical" evidence="1">
    <location>
        <begin position="284"/>
        <end position="305"/>
    </location>
</feature>
<name>A0ABY5TWA6_9MOLU</name>
<dbReference type="RefSeq" id="WP_259430121.1">
    <property type="nucleotide sequence ID" value="NZ_CP103424.1"/>
</dbReference>
<organism evidence="2 3">
    <name type="scientific">Mycoplasma cottewii</name>
    <dbReference type="NCBI Taxonomy" id="51364"/>
    <lineage>
        <taxon>Bacteria</taxon>
        <taxon>Bacillati</taxon>
        <taxon>Mycoplasmatota</taxon>
        <taxon>Mollicutes</taxon>
        <taxon>Mycoplasmataceae</taxon>
        <taxon>Mycoplasma</taxon>
    </lineage>
</organism>
<sequence length="306" mass="36934">MGKIEEMFLDNTQTDIEKLLEYDYYECVNFLLCKYGMVKGDYAKRTWFFDVVSENLEAKRSFYGLEIHHIDEDKIPNLSSKENMRLYPEYQSRDRLVYCNLVEHLVLHIKIYQKTKNRLSMNGVFLIIRKLNTYFSEQEFDDERKCLIYHSIKDLKLDYFKCIDYMEKNRIWKGKEWYLRALDEEIKDQDKLDFYYEELERYIKAGVLPSNADASINRIEQWKLNRLDELDDAVKRKRKNMINNHIEKQFANTNQYKSKQNISYSNDWNRSNKPVKGASSFTKFLVSLLFVFVLIIIISQLVKFVF</sequence>
<evidence type="ECO:0000313" key="3">
    <source>
        <dbReference type="Proteomes" id="UP001059819"/>
    </source>
</evidence>
<evidence type="ECO:0008006" key="4">
    <source>
        <dbReference type="Google" id="ProtNLM"/>
    </source>
</evidence>
<keyword evidence="1" id="KW-0472">Membrane</keyword>
<accession>A0ABY5TWA6</accession>
<reference evidence="2" key="1">
    <citation type="submission" date="2022-08" db="EMBL/GenBank/DDBJ databases">
        <title>Complete genome sequence of Mycoplasma cottewii type strain VIS.</title>
        <authorList>
            <person name="Spergser J."/>
        </authorList>
    </citation>
    <scope>NUCLEOTIDE SEQUENCE</scope>
    <source>
        <strain evidence="2">VIS</strain>
    </source>
</reference>
<dbReference type="Proteomes" id="UP001059819">
    <property type="component" value="Chromosome"/>
</dbReference>
<evidence type="ECO:0000256" key="1">
    <source>
        <dbReference type="SAM" id="Phobius"/>
    </source>
</evidence>
<keyword evidence="3" id="KW-1185">Reference proteome</keyword>
<evidence type="ECO:0000313" key="2">
    <source>
        <dbReference type="EMBL" id="UWD34953.1"/>
    </source>
</evidence>
<protein>
    <recommendedName>
        <fullName evidence="4">HNH nuclease domain-containing protein</fullName>
    </recommendedName>
</protein>